<evidence type="ECO:0000256" key="7">
    <source>
        <dbReference type="ARBA" id="ARBA00022989"/>
    </source>
</evidence>
<comment type="subcellular location">
    <subcellularLocation>
        <location evidence="2 10">Cell inner membrane</location>
        <topology evidence="2 10">Single-pass type II membrane protein</topology>
        <orientation evidence="2 10">Periplasmic side</orientation>
    </subcellularLocation>
</comment>
<keyword evidence="10" id="KW-1003">Cell membrane</keyword>
<dbReference type="Pfam" id="PF04442">
    <property type="entry name" value="CtaG_Cox11"/>
    <property type="match status" value="1"/>
</dbReference>
<dbReference type="SUPFAM" id="SSF110111">
    <property type="entry name" value="Ctag/Cox11"/>
    <property type="match status" value="1"/>
</dbReference>
<evidence type="ECO:0000256" key="8">
    <source>
        <dbReference type="ARBA" id="ARBA00023008"/>
    </source>
</evidence>
<dbReference type="GO" id="GO:0005507">
    <property type="term" value="F:copper ion binding"/>
    <property type="evidence" value="ECO:0007669"/>
    <property type="project" value="InterPro"/>
</dbReference>
<evidence type="ECO:0000256" key="3">
    <source>
        <dbReference type="ARBA" id="ARBA00009620"/>
    </source>
</evidence>
<organism evidence="11 12">
    <name type="scientific">Aestuariivirga litoralis</name>
    <dbReference type="NCBI Taxonomy" id="2650924"/>
    <lineage>
        <taxon>Bacteria</taxon>
        <taxon>Pseudomonadati</taxon>
        <taxon>Pseudomonadota</taxon>
        <taxon>Alphaproteobacteria</taxon>
        <taxon>Hyphomicrobiales</taxon>
        <taxon>Aestuariivirgaceae</taxon>
        <taxon>Aestuariivirga</taxon>
    </lineage>
</organism>
<comment type="similarity">
    <text evidence="3 10">Belongs to the COX11/CtaG family.</text>
</comment>
<keyword evidence="7 10" id="KW-1133">Transmembrane helix</keyword>
<evidence type="ECO:0000313" key="11">
    <source>
        <dbReference type="EMBL" id="PZF75785.1"/>
    </source>
</evidence>
<dbReference type="GO" id="GO:0008535">
    <property type="term" value="P:respiratory chain complex IV assembly"/>
    <property type="evidence" value="ECO:0007669"/>
    <property type="project" value="UniProtKB-UniRule"/>
</dbReference>
<evidence type="ECO:0000256" key="9">
    <source>
        <dbReference type="ARBA" id="ARBA00023136"/>
    </source>
</evidence>
<dbReference type="InterPro" id="IPR023471">
    <property type="entry name" value="CtaG/Cox11_dom_sf"/>
</dbReference>
<dbReference type="FunFam" id="2.60.370.10:FF:000001">
    <property type="entry name" value="COX11 cytochrome c oxidase assembly homolog"/>
    <property type="match status" value="1"/>
</dbReference>
<comment type="function">
    <text evidence="1 10">Exerts its effect at some terminal stage of cytochrome c oxidase synthesis, probably by being involved in the insertion of the copper B into subunit I.</text>
</comment>
<feature type="topological domain" description="Periplasmic" evidence="10">
    <location>
        <begin position="29"/>
        <end position="193"/>
    </location>
</feature>
<dbReference type="PIRSF" id="PIRSF005413">
    <property type="entry name" value="COX11"/>
    <property type="match status" value="1"/>
</dbReference>
<evidence type="ECO:0000256" key="1">
    <source>
        <dbReference type="ARBA" id="ARBA00004007"/>
    </source>
</evidence>
<dbReference type="PANTHER" id="PTHR21320:SF3">
    <property type="entry name" value="CYTOCHROME C OXIDASE ASSEMBLY PROTEIN COX11, MITOCHONDRIAL-RELATED"/>
    <property type="match status" value="1"/>
</dbReference>
<dbReference type="EMBL" id="QKVK01000008">
    <property type="protein sequence ID" value="PZF75785.1"/>
    <property type="molecule type" value="Genomic_DNA"/>
</dbReference>
<sequence>MAKTHRNTRVVLMSTATVVAMVGLTFASVPLYRLFCQVTGFGGTTQRADAAPRQVLDKMVSVRFDANTSGKLEWAFHPVKPAVKVRFGEQEMAYYEAVNRSDKTLTGTAVFNVTPPQAGAYFNKIQCFCFTEQTLKPGEKIEMPVTFFVDPDMLKDPDAAGVDEITLSYTFYPVDKPKAVTEAKTAAPASVAN</sequence>
<dbReference type="Gene3D" id="2.60.370.10">
    <property type="entry name" value="Ctag/Cox11"/>
    <property type="match status" value="1"/>
</dbReference>
<dbReference type="GO" id="GO:0005886">
    <property type="term" value="C:plasma membrane"/>
    <property type="evidence" value="ECO:0007669"/>
    <property type="project" value="UniProtKB-SubCell"/>
</dbReference>
<evidence type="ECO:0000256" key="2">
    <source>
        <dbReference type="ARBA" id="ARBA00004382"/>
    </source>
</evidence>
<dbReference type="Proteomes" id="UP000248795">
    <property type="component" value="Unassembled WGS sequence"/>
</dbReference>
<protein>
    <recommendedName>
        <fullName evidence="4 10">Cytochrome c oxidase assembly protein CtaG</fullName>
    </recommendedName>
</protein>
<accession>A0A2W2AJX6</accession>
<evidence type="ECO:0000256" key="6">
    <source>
        <dbReference type="ARBA" id="ARBA00022968"/>
    </source>
</evidence>
<keyword evidence="6 10" id="KW-0735">Signal-anchor</keyword>
<reference evidence="12" key="1">
    <citation type="submission" date="2018-06" db="EMBL/GenBank/DDBJ databases">
        <title>Aestuariibacter litoralis strain KCTC 52945T.</title>
        <authorList>
            <person name="Li X."/>
            <person name="Salam N."/>
            <person name="Li J.-L."/>
            <person name="Chen Y.-M."/>
            <person name="Yang Z.-W."/>
            <person name="Zhang L.-Y."/>
            <person name="Han M.-X."/>
            <person name="Xiao M."/>
            <person name="Li W.-J."/>
        </authorList>
    </citation>
    <scope>NUCLEOTIDE SEQUENCE [LARGE SCALE GENOMIC DNA]</scope>
    <source>
        <strain evidence="12">KCTC 52945</strain>
    </source>
</reference>
<proteinExistence type="inferred from homology"/>
<comment type="caution">
    <text evidence="11">The sequence shown here is derived from an EMBL/GenBank/DDBJ whole genome shotgun (WGS) entry which is preliminary data.</text>
</comment>
<name>A0A2W2AJX6_9HYPH</name>
<keyword evidence="10" id="KW-0997">Cell inner membrane</keyword>
<keyword evidence="5 10" id="KW-0812">Transmembrane</keyword>
<dbReference type="PANTHER" id="PTHR21320">
    <property type="entry name" value="CYTOCHROME C OXIDASE ASSEMBLY PROTEIN COX11-RELATED"/>
    <property type="match status" value="1"/>
</dbReference>
<evidence type="ECO:0000256" key="5">
    <source>
        <dbReference type="ARBA" id="ARBA00022692"/>
    </source>
</evidence>
<feature type="topological domain" description="Cytoplasmic" evidence="10">
    <location>
        <begin position="1"/>
        <end position="6"/>
    </location>
</feature>
<dbReference type="HAMAP" id="MF_00155">
    <property type="entry name" value="CtaG"/>
    <property type="match status" value="1"/>
</dbReference>
<keyword evidence="9 10" id="KW-0472">Membrane</keyword>
<gene>
    <name evidence="10" type="primary">ctaG</name>
    <name evidence="11" type="ORF">DK847_16295</name>
</gene>
<dbReference type="NCBIfam" id="NF003465">
    <property type="entry name" value="PRK05089.1"/>
    <property type="match status" value="1"/>
</dbReference>
<dbReference type="RefSeq" id="WP_111199592.1">
    <property type="nucleotide sequence ID" value="NZ_QKVK01000008.1"/>
</dbReference>
<dbReference type="AlphaFoldDB" id="A0A2W2AJX6"/>
<keyword evidence="12" id="KW-1185">Reference proteome</keyword>
<evidence type="ECO:0000256" key="4">
    <source>
        <dbReference type="ARBA" id="ARBA00015384"/>
    </source>
</evidence>
<evidence type="ECO:0000313" key="12">
    <source>
        <dbReference type="Proteomes" id="UP000248795"/>
    </source>
</evidence>
<dbReference type="InterPro" id="IPR007533">
    <property type="entry name" value="Cyt_c_oxidase_assmbl_CtaG"/>
</dbReference>
<keyword evidence="8 10" id="KW-0186">Copper</keyword>
<evidence type="ECO:0000256" key="10">
    <source>
        <dbReference type="HAMAP-Rule" id="MF_00155"/>
    </source>
</evidence>